<evidence type="ECO:0000256" key="2">
    <source>
        <dbReference type="SAM" id="Phobius"/>
    </source>
</evidence>
<feature type="region of interest" description="Disordered" evidence="1">
    <location>
        <begin position="293"/>
        <end position="314"/>
    </location>
</feature>
<feature type="region of interest" description="Disordered" evidence="1">
    <location>
        <begin position="477"/>
        <end position="497"/>
    </location>
</feature>
<protein>
    <submittedName>
        <fullName evidence="3">Uncharacterized protein</fullName>
    </submittedName>
</protein>
<feature type="compositionally biased region" description="Acidic residues" evidence="1">
    <location>
        <begin position="303"/>
        <end position="314"/>
    </location>
</feature>
<feature type="region of interest" description="Disordered" evidence="1">
    <location>
        <begin position="354"/>
        <end position="382"/>
    </location>
</feature>
<feature type="region of interest" description="Disordered" evidence="1">
    <location>
        <begin position="186"/>
        <end position="216"/>
    </location>
</feature>
<dbReference type="EMBL" id="UOGL01000114">
    <property type="protein sequence ID" value="VAX37340.1"/>
    <property type="molecule type" value="Genomic_DNA"/>
</dbReference>
<feature type="compositionally biased region" description="Basic and acidic residues" evidence="1">
    <location>
        <begin position="256"/>
        <end position="272"/>
    </location>
</feature>
<evidence type="ECO:0000256" key="1">
    <source>
        <dbReference type="SAM" id="MobiDB-lite"/>
    </source>
</evidence>
<accession>A0A3B1DQN2</accession>
<feature type="compositionally biased region" description="Polar residues" evidence="1">
    <location>
        <begin position="38"/>
        <end position="63"/>
    </location>
</feature>
<sequence>MNNQTSLEHVERKTFLLAEQMQQLQEYATEFREESKRTVSSQEESTSQLRALQDEINQQANEIQSHRSELVREEARLQQLKKSLQEEKSAWAATQKYATSENTGHSNAGNSTGEGLQTGKEIEQQIEDWKLQVEKQNEIHLSRKIAFEKRLSSIAQWEESIAHREEKADAQGEKLLEYETKLALKEHEIVSEGEPAPAEKQEETMEETPSLDNELDINFGTLFEEETPKKEDEKKENTKGVRSALADMFDLSADQLTDKDKPVEDQNEEAKAKSPQMMEVELESARFMSMNTEPPKVAGASEEPIEEEKAAEDENSVSAYMERLLARTQNGKQEPAPSQPVVKIAPEVTNKLSHQEPLEELPEEVEEPAVSTEPKHKLDREEVRMQRDSLRELANYSARTDIAKYTTNQMHLQLILKYLLTGVSLLIAGALLTSQMWGTESYFSAGLVALGVFAVMGMELLRSLLLVRRVNSVDGNSTASGNFSDNQTSQNEPSSEE</sequence>
<gene>
    <name evidence="3" type="ORF">MNBD_PLANCTO02-1518</name>
</gene>
<organism evidence="3">
    <name type="scientific">hydrothermal vent metagenome</name>
    <dbReference type="NCBI Taxonomy" id="652676"/>
    <lineage>
        <taxon>unclassified sequences</taxon>
        <taxon>metagenomes</taxon>
        <taxon>ecological metagenomes</taxon>
    </lineage>
</organism>
<reference evidence="3" key="1">
    <citation type="submission" date="2018-06" db="EMBL/GenBank/DDBJ databases">
        <authorList>
            <person name="Zhirakovskaya E."/>
        </authorList>
    </citation>
    <scope>NUCLEOTIDE SEQUENCE</scope>
</reference>
<evidence type="ECO:0000313" key="3">
    <source>
        <dbReference type="EMBL" id="VAX37340.1"/>
    </source>
</evidence>
<feature type="region of interest" description="Disordered" evidence="1">
    <location>
        <begin position="250"/>
        <end position="278"/>
    </location>
</feature>
<feature type="compositionally biased region" description="Polar residues" evidence="1">
    <location>
        <begin position="96"/>
        <end position="115"/>
    </location>
</feature>
<name>A0A3B1DQN2_9ZZZZ</name>
<feature type="region of interest" description="Disordered" evidence="1">
    <location>
        <begin position="31"/>
        <end position="67"/>
    </location>
</feature>
<feature type="compositionally biased region" description="Basic and acidic residues" evidence="1">
    <location>
        <begin position="373"/>
        <end position="382"/>
    </location>
</feature>
<keyword evidence="2" id="KW-0812">Transmembrane</keyword>
<keyword evidence="2" id="KW-0472">Membrane</keyword>
<feature type="transmembrane region" description="Helical" evidence="2">
    <location>
        <begin position="442"/>
        <end position="461"/>
    </location>
</feature>
<dbReference type="AlphaFoldDB" id="A0A3B1DQN2"/>
<feature type="compositionally biased region" description="Acidic residues" evidence="1">
    <location>
        <begin position="358"/>
        <end position="367"/>
    </location>
</feature>
<feature type="transmembrane region" description="Helical" evidence="2">
    <location>
        <begin position="414"/>
        <end position="436"/>
    </location>
</feature>
<feature type="region of interest" description="Disordered" evidence="1">
    <location>
        <begin position="92"/>
        <end position="116"/>
    </location>
</feature>
<proteinExistence type="predicted"/>
<keyword evidence="2" id="KW-1133">Transmembrane helix</keyword>